<dbReference type="Proteomes" id="UP000001887">
    <property type="component" value="Chromosome"/>
</dbReference>
<proteinExistence type="predicted"/>
<name>D2R4B1_PIRSD</name>
<dbReference type="KEGG" id="psl:Psta_0572"/>
<sequence>MSLRKRAPLRSSCAASHEPGKHAAKQEKVSRKLQVESLEPRLLMTAASSDSSELVSTNGLWCACPICTGRDLNLTTESSTTTGTTSTTTVATSSPISSIPQLSSRAGAAATIYLDFNGHSQSTWGQWSNAVTPVYSRDSDRTTFSSSELASIQEIWARVSEDFAPFNINVTTVEPPSFGDRVAVRVAIGGNWSDWFGQQAGGVAYVGSFANSAPNTAYVFSDALGTGNPRYVAEAVSHEVGHTLGLSHQATWNGNTLVDEYSSGTSAWAPVMGVGYNSARTTWHNGATSNSASSYQDDMAIIANSTNAFGYIADDAGNTQAAATALTVTSGSVSRAGVISTNSDIDVYSFTTTGGTVSLNVAVASIGANLDSVVELRNSSGVLIVSGNPSTSQDASLAASVGSGTYFVTVKSSGGYGNVGRYTLSGTIAGGSSGSTTSGGSGGTTTPAAPEISLFMGTSEIRTGGVVHFGSTVRGVAVDRTFTIKNTGTASLSLTSLSSSLPAGFSLVSNITRTSLTPGQSTTFTIRMTGATVGSPAGVLNLRSNDSDESTFRINLSGTVTAPPAARIIDNGAAGFRTSGAWTTSTAGRDRDSHFAAKGPGSSVATYTFSSLPSGTYQISATWGASKTNATDAPYTFYDGTRLLGSARVNQENSSTGISDAGSNWRVIGTFTVSSGTLVVTLNNKANDRVVADAIRIQQVFTSSSASRSLLPEEVNQATSDYLAADTSAEMVTLVSSSTTSSSYAAVSAESSASTSEFLAEDLTPEFALLGETISLVREMDELTSSLTGSSARDRDELWSAVDELLAGCDTSRFDWLER</sequence>
<protein>
    <submittedName>
        <fullName evidence="3">Peptidase domain protein</fullName>
    </submittedName>
</protein>
<feature type="compositionally biased region" description="Basic and acidic residues" evidence="1">
    <location>
        <begin position="18"/>
        <end position="31"/>
    </location>
</feature>
<dbReference type="Gene3D" id="2.60.120.380">
    <property type="match status" value="1"/>
</dbReference>
<feature type="region of interest" description="Disordered" evidence="1">
    <location>
        <begin position="1"/>
        <end position="31"/>
    </location>
</feature>
<dbReference type="STRING" id="530564.Psta_0572"/>
<dbReference type="InterPro" id="IPR033803">
    <property type="entry name" value="CBD-like_Golvesin-Xly"/>
</dbReference>
<evidence type="ECO:0000259" key="2">
    <source>
        <dbReference type="Pfam" id="PF25275"/>
    </source>
</evidence>
<dbReference type="NCBIfam" id="NF012200">
    <property type="entry name" value="choice_anch_D"/>
    <property type="match status" value="1"/>
</dbReference>
<dbReference type="Pfam" id="PF13582">
    <property type="entry name" value="Reprolysin_3"/>
    <property type="match status" value="1"/>
</dbReference>
<dbReference type="SUPFAM" id="SSF55486">
    <property type="entry name" value="Metalloproteases ('zincins'), catalytic domain"/>
    <property type="match status" value="1"/>
</dbReference>
<organism evidence="3 4">
    <name type="scientific">Pirellula staleyi (strain ATCC 27377 / DSM 6068 / ICPB 4128)</name>
    <name type="common">Pirella staleyi</name>
    <dbReference type="NCBI Taxonomy" id="530564"/>
    <lineage>
        <taxon>Bacteria</taxon>
        <taxon>Pseudomonadati</taxon>
        <taxon>Planctomycetota</taxon>
        <taxon>Planctomycetia</taxon>
        <taxon>Pirellulales</taxon>
        <taxon>Pirellulaceae</taxon>
        <taxon>Pirellula</taxon>
    </lineage>
</organism>
<keyword evidence="4" id="KW-1185">Reference proteome</keyword>
<dbReference type="Pfam" id="PF25275">
    <property type="entry name" value="Golvesin_C"/>
    <property type="match status" value="1"/>
</dbReference>
<dbReference type="SUPFAM" id="SSF89260">
    <property type="entry name" value="Collagen-binding domain"/>
    <property type="match status" value="1"/>
</dbReference>
<dbReference type="InterPro" id="IPR013783">
    <property type="entry name" value="Ig-like_fold"/>
</dbReference>
<dbReference type="Gene3D" id="2.60.40.10">
    <property type="entry name" value="Immunoglobulins"/>
    <property type="match status" value="1"/>
</dbReference>
<dbReference type="eggNOG" id="COG2931">
    <property type="taxonomic scope" value="Bacteria"/>
</dbReference>
<gene>
    <name evidence="3" type="ordered locus">Psta_0572</name>
</gene>
<reference evidence="3 4" key="1">
    <citation type="journal article" date="2009" name="Stand. Genomic Sci.">
        <title>Complete genome sequence of Pirellula staleyi type strain (ATCC 27377).</title>
        <authorList>
            <person name="Clum A."/>
            <person name="Tindall B.J."/>
            <person name="Sikorski J."/>
            <person name="Ivanova N."/>
            <person name="Mavrommatis K."/>
            <person name="Lucas S."/>
            <person name="Glavina del Rio T."/>
            <person name="Nolan M."/>
            <person name="Chen F."/>
            <person name="Tice H."/>
            <person name="Pitluck S."/>
            <person name="Cheng J.F."/>
            <person name="Chertkov O."/>
            <person name="Brettin T."/>
            <person name="Han C."/>
            <person name="Detter J.C."/>
            <person name="Kuske C."/>
            <person name="Bruce D."/>
            <person name="Goodwin L."/>
            <person name="Ovchinikova G."/>
            <person name="Pati A."/>
            <person name="Mikhailova N."/>
            <person name="Chen A."/>
            <person name="Palaniappan K."/>
            <person name="Land M."/>
            <person name="Hauser L."/>
            <person name="Chang Y.J."/>
            <person name="Jeffries C.D."/>
            <person name="Chain P."/>
            <person name="Rohde M."/>
            <person name="Goker M."/>
            <person name="Bristow J."/>
            <person name="Eisen J.A."/>
            <person name="Markowitz V."/>
            <person name="Hugenholtz P."/>
            <person name="Kyrpides N.C."/>
            <person name="Klenk H.P."/>
            <person name="Lapidus A."/>
        </authorList>
    </citation>
    <scope>NUCLEOTIDE SEQUENCE [LARGE SCALE GENOMIC DNA]</scope>
    <source>
        <strain evidence="4">ATCC 27377 / DSM 6068 / ICPB 4128</strain>
    </source>
</reference>
<evidence type="ECO:0000313" key="4">
    <source>
        <dbReference type="Proteomes" id="UP000001887"/>
    </source>
</evidence>
<dbReference type="AlphaFoldDB" id="D2R4B1"/>
<feature type="domain" description="Golvesin/Xly CBD-like" evidence="2">
    <location>
        <begin position="568"/>
        <end position="698"/>
    </location>
</feature>
<accession>D2R4B1</accession>
<dbReference type="HOGENOM" id="CLU_345083_0_0_0"/>
<evidence type="ECO:0000313" key="3">
    <source>
        <dbReference type="EMBL" id="ADB15259.1"/>
    </source>
</evidence>
<evidence type="ECO:0000256" key="1">
    <source>
        <dbReference type="SAM" id="MobiDB-lite"/>
    </source>
</evidence>
<dbReference type="EMBL" id="CP001848">
    <property type="protein sequence ID" value="ADB15259.1"/>
    <property type="molecule type" value="Genomic_DNA"/>
</dbReference>